<keyword evidence="3" id="KW-0479">Metal-binding</keyword>
<dbReference type="EMBL" id="CP093351">
    <property type="protein sequence ID" value="WOH16287.1"/>
    <property type="molecule type" value="Genomic_DNA"/>
</dbReference>
<dbReference type="GO" id="GO:0006357">
    <property type="term" value="P:regulation of transcription by RNA polymerase II"/>
    <property type="evidence" value="ECO:0007669"/>
    <property type="project" value="TreeGrafter"/>
</dbReference>
<evidence type="ECO:0000313" key="8">
    <source>
        <dbReference type="Proteomes" id="UP000077755"/>
    </source>
</evidence>
<dbReference type="FunFam" id="2.60.120.650:FF:000040">
    <property type="entry name" value="lysine-specific demethylase JMJ25 isoform X1"/>
    <property type="match status" value="1"/>
</dbReference>
<feature type="compositionally biased region" description="Basic and acidic residues" evidence="5">
    <location>
        <begin position="7"/>
        <end position="28"/>
    </location>
</feature>
<dbReference type="GO" id="GO:0000118">
    <property type="term" value="C:histone deacetylase complex"/>
    <property type="evidence" value="ECO:0007669"/>
    <property type="project" value="TreeGrafter"/>
</dbReference>
<sequence length="810" mass="93973">MMKLRERKGCERDERDCERDERDGERKRERPRKVHERDGGKEWAVYKRREMKKSVKEGLRDDEVVVYKRRKVRDGPLSDDDLGGKKMRYIKDLEMESSAQVEKEDGFDGIERDKVLKSNMCHQCQRNDSGRVVECSACEQKRYCEPCMKKWYPKMTEEDFAIKCPVCQFNCNCKRCLRLEVLVKDRERFKVKFSPEEKIRYSRYILSMLLPFLKQFNKEQLMEKRIEAKIKGLPISKIEVQNANCKPDERMFCDNCRTSIADLHRSCPNCNYDLCLSCCSEIRDGCLQGSKEKVSMQFTDPGKDYLHGKKPHPLQSLPAKNSGRGHQKSADEWKSHENGNIPCPPKEMGGCDQGILELRFILGDNYVHDLCKEAENLAKTHKLHVCNTQDQQCSCFNISAGGKKNLLKAACREGSDDNFLYFPTALDLRPGELGHFQCHWLKGEPVIVRNVLATTCGLSWEPMVMWRAFRQIRNRKHDQLLDVAAINCLDWCEVDINVHHFFSGYLNGIYDSDGWPKLLKLKDWPPSSTFEEHLPRHCGEFLNSLPFKEYTDPHAGYLNLAVKLPKDSLKPDMGPKTYIAYGFSQELGRGDSVNVLTHIYEVTPSSDNLSKIETLKQLHDSQDQTEICENEKKTKMKMNGVGSCSDHIQDMKCSDGGALWDIFRRQDAPKLKEYLRKHFNEFRHIYCLPLEQVFDPIHDQTFYLTIEHKNQLKAEYGVEPWTFVQKQGDAVFIPAGCPHQVRNLKSCIKVALDFVSPENVNECIRLTEEFRALPENHRSKEDKLEVKKMTIYAVKQAVKDFSEYAKTKEL</sequence>
<dbReference type="GO" id="GO:0032454">
    <property type="term" value="F:histone H3K9 demethylase activity"/>
    <property type="evidence" value="ECO:0007669"/>
    <property type="project" value="InterPro"/>
</dbReference>
<dbReference type="InterPro" id="IPR003347">
    <property type="entry name" value="JmjC_dom"/>
</dbReference>
<keyword evidence="8" id="KW-1185">Reference proteome</keyword>
<dbReference type="PANTHER" id="PTHR12549:SF11">
    <property type="entry name" value="LYSINE-SPECIFIC DEMETHYLASE JMJ25"/>
    <property type="match status" value="1"/>
</dbReference>
<dbReference type="InterPro" id="IPR045109">
    <property type="entry name" value="LSDs-like"/>
</dbReference>
<dbReference type="SMART" id="SM00558">
    <property type="entry name" value="JmjC"/>
    <property type="match status" value="1"/>
</dbReference>
<dbReference type="PANTHER" id="PTHR12549">
    <property type="entry name" value="JMJC DOMAIN-CONTAINING HISTONE DEMETHYLATION PROTEIN"/>
    <property type="match status" value="1"/>
</dbReference>
<evidence type="ECO:0000313" key="7">
    <source>
        <dbReference type="EMBL" id="WOH16287.1"/>
    </source>
</evidence>
<dbReference type="GO" id="GO:0003712">
    <property type="term" value="F:transcription coregulator activity"/>
    <property type="evidence" value="ECO:0007669"/>
    <property type="project" value="TreeGrafter"/>
</dbReference>
<evidence type="ECO:0000256" key="4">
    <source>
        <dbReference type="ARBA" id="ARBA00023242"/>
    </source>
</evidence>
<evidence type="ECO:0000259" key="6">
    <source>
        <dbReference type="SMART" id="SM00558"/>
    </source>
</evidence>
<feature type="domain" description="JmjC" evidence="6">
    <location>
        <begin position="534"/>
        <end position="771"/>
    </location>
</feature>
<organism evidence="7 8">
    <name type="scientific">Daucus carota subsp. sativus</name>
    <name type="common">Carrot</name>
    <dbReference type="NCBI Taxonomy" id="79200"/>
    <lineage>
        <taxon>Eukaryota</taxon>
        <taxon>Viridiplantae</taxon>
        <taxon>Streptophyta</taxon>
        <taxon>Embryophyta</taxon>
        <taxon>Tracheophyta</taxon>
        <taxon>Spermatophyta</taxon>
        <taxon>Magnoliopsida</taxon>
        <taxon>eudicotyledons</taxon>
        <taxon>Gunneridae</taxon>
        <taxon>Pentapetalae</taxon>
        <taxon>asterids</taxon>
        <taxon>campanulids</taxon>
        <taxon>Apiales</taxon>
        <taxon>Apiaceae</taxon>
        <taxon>Apioideae</taxon>
        <taxon>Scandiceae</taxon>
        <taxon>Daucinae</taxon>
        <taxon>Daucus</taxon>
        <taxon>Daucus sect. Daucus</taxon>
    </lineage>
</organism>
<dbReference type="Pfam" id="PF02373">
    <property type="entry name" value="JmjC"/>
    <property type="match status" value="1"/>
</dbReference>
<evidence type="ECO:0000256" key="3">
    <source>
        <dbReference type="ARBA" id="ARBA00022723"/>
    </source>
</evidence>
<reference evidence="7" key="2">
    <citation type="submission" date="2022-03" db="EMBL/GenBank/DDBJ databases">
        <title>Draft title - Genomic analysis of global carrot germplasm unveils the trajectory of domestication and the origin of high carotenoid orange carrot.</title>
        <authorList>
            <person name="Iorizzo M."/>
            <person name="Ellison S."/>
            <person name="Senalik D."/>
            <person name="Macko-Podgorni A."/>
            <person name="Grzebelus D."/>
            <person name="Bostan H."/>
            <person name="Rolling W."/>
            <person name="Curaba J."/>
            <person name="Simon P."/>
        </authorList>
    </citation>
    <scope>NUCLEOTIDE SEQUENCE</scope>
    <source>
        <tissue evidence="7">Leaf</tissue>
    </source>
</reference>
<dbReference type="AlphaFoldDB" id="A0AAF0Y095"/>
<dbReference type="Gene3D" id="2.60.120.650">
    <property type="entry name" value="Cupin"/>
    <property type="match status" value="1"/>
</dbReference>
<reference evidence="7" key="1">
    <citation type="journal article" date="2016" name="Nat. Genet.">
        <title>A high-quality carrot genome assembly provides new insights into carotenoid accumulation and asterid genome evolution.</title>
        <authorList>
            <person name="Iorizzo M."/>
            <person name="Ellison S."/>
            <person name="Senalik D."/>
            <person name="Zeng P."/>
            <person name="Satapoomin P."/>
            <person name="Huang J."/>
            <person name="Bowman M."/>
            <person name="Iovene M."/>
            <person name="Sanseverino W."/>
            <person name="Cavagnaro P."/>
            <person name="Yildiz M."/>
            <person name="Macko-Podgorni A."/>
            <person name="Moranska E."/>
            <person name="Grzebelus E."/>
            <person name="Grzebelus D."/>
            <person name="Ashrafi H."/>
            <person name="Zheng Z."/>
            <person name="Cheng S."/>
            <person name="Spooner D."/>
            <person name="Van Deynze A."/>
            <person name="Simon P."/>
        </authorList>
    </citation>
    <scope>NUCLEOTIDE SEQUENCE</scope>
    <source>
        <tissue evidence="7">Leaf</tissue>
    </source>
</reference>
<evidence type="ECO:0000256" key="5">
    <source>
        <dbReference type="SAM" id="MobiDB-lite"/>
    </source>
</evidence>
<keyword evidence="4" id="KW-0539">Nucleus</keyword>
<dbReference type="CDD" id="cd02208">
    <property type="entry name" value="cupin_RmlC-like"/>
    <property type="match status" value="1"/>
</dbReference>
<protein>
    <recommendedName>
        <fullName evidence="6">JmjC domain-containing protein</fullName>
    </recommendedName>
</protein>
<dbReference type="GO" id="GO:0000785">
    <property type="term" value="C:chromatin"/>
    <property type="evidence" value="ECO:0007669"/>
    <property type="project" value="TreeGrafter"/>
</dbReference>
<dbReference type="GO" id="GO:0031490">
    <property type="term" value="F:chromatin DNA binding"/>
    <property type="evidence" value="ECO:0007669"/>
    <property type="project" value="TreeGrafter"/>
</dbReference>
<proteinExistence type="inferred from homology"/>
<feature type="region of interest" description="Disordered" evidence="5">
    <location>
        <begin position="307"/>
        <end position="339"/>
    </location>
</feature>
<name>A0AAF0Y095_DAUCS</name>
<feature type="region of interest" description="Disordered" evidence="5">
    <location>
        <begin position="1"/>
        <end position="41"/>
    </location>
</feature>
<gene>
    <name evidence="7" type="ORF">DCAR_0935837</name>
</gene>
<feature type="compositionally biased region" description="Basic and acidic residues" evidence="5">
    <location>
        <begin position="328"/>
        <end position="337"/>
    </location>
</feature>
<accession>A0AAF0Y095</accession>
<comment type="subcellular location">
    <subcellularLocation>
        <location evidence="1">Nucleus</location>
    </subcellularLocation>
</comment>
<dbReference type="SUPFAM" id="SSF51197">
    <property type="entry name" value="Clavaminate synthase-like"/>
    <property type="match status" value="1"/>
</dbReference>
<evidence type="ECO:0000256" key="2">
    <source>
        <dbReference type="ARBA" id="ARBA00006801"/>
    </source>
</evidence>
<dbReference type="GO" id="GO:0046872">
    <property type="term" value="F:metal ion binding"/>
    <property type="evidence" value="ECO:0007669"/>
    <property type="project" value="UniProtKB-KW"/>
</dbReference>
<dbReference type="Proteomes" id="UP000077755">
    <property type="component" value="Chromosome 9"/>
</dbReference>
<comment type="similarity">
    <text evidence="2">Belongs to the JARID1 histone demethylase family.</text>
</comment>
<evidence type="ECO:0000256" key="1">
    <source>
        <dbReference type="ARBA" id="ARBA00004123"/>
    </source>
</evidence>